<name>A0ABR7FWP2_9FIRM</name>
<dbReference type="Proteomes" id="UP000628463">
    <property type="component" value="Unassembled WGS sequence"/>
</dbReference>
<feature type="domain" description="DZANK-type" evidence="1">
    <location>
        <begin position="323"/>
        <end position="370"/>
    </location>
</feature>
<accession>A0ABR7FWP2</accession>
<dbReference type="Pfam" id="PF13421">
    <property type="entry name" value="Band_7_1"/>
    <property type="match status" value="1"/>
</dbReference>
<dbReference type="PANTHER" id="PTHR37826">
    <property type="entry name" value="FLOTILLIN BAND_7_5 DOMAIN PROTEIN"/>
    <property type="match status" value="1"/>
</dbReference>
<evidence type="ECO:0000259" key="2">
    <source>
        <dbReference type="Pfam" id="PF13421"/>
    </source>
</evidence>
<dbReference type="RefSeq" id="WP_186835916.1">
    <property type="nucleotide sequence ID" value="NZ_JACOPD010000001.1"/>
</dbReference>
<evidence type="ECO:0000313" key="4">
    <source>
        <dbReference type="Proteomes" id="UP000628463"/>
    </source>
</evidence>
<proteinExistence type="predicted"/>
<evidence type="ECO:0000313" key="3">
    <source>
        <dbReference type="EMBL" id="MBC5679633.1"/>
    </source>
</evidence>
<dbReference type="SUPFAM" id="SSF117892">
    <property type="entry name" value="Band 7/SPFH domain"/>
    <property type="match status" value="1"/>
</dbReference>
<evidence type="ECO:0000259" key="1">
    <source>
        <dbReference type="Pfam" id="PF12773"/>
    </source>
</evidence>
<protein>
    <submittedName>
        <fullName evidence="3">SPFH domain-containing protein</fullName>
    </submittedName>
</protein>
<dbReference type="InterPro" id="IPR033880">
    <property type="entry name" value="SPFH_YdjI"/>
</dbReference>
<dbReference type="InterPro" id="IPR036013">
    <property type="entry name" value="Band_7/SPFH_dom_sf"/>
</dbReference>
<sequence length="375" mass="41718">MAIQEVIKYEGENSVLIYKHPAEDFNTMSQLIVHESQEAVFFSDGQALDSFRAGRYTLETKNIPLISKLRNLVSGGVSPFHTEVYFINLATMMDIPWGTPSQVTVRDPNYGYSYSAGASGSFGLKITDGRRLLINLVGTEKKMETSDVQKYFKDLIVTRVKNCIAVELGRYSYNEFNQHLSDISESVASQIEKDISDYGIQILNFFLSSVNIKPDDLEALKNLDNSMVQKRFEAMGNRDANVIEAQGMAKAREIQGYTWQQEQQFDVSKTFAQNEGFAGNPANMMAQIPLAFSMGDMIKSNVDSAVASTAETKNNTDISVIRCAKCGTELPSNSKFCFNCGEKVEVPKTVFCSECGQPISPEAKFCMHCGARRDV</sequence>
<dbReference type="CDD" id="cd03408">
    <property type="entry name" value="SPFH_like_u1"/>
    <property type="match status" value="1"/>
</dbReference>
<gene>
    <name evidence="3" type="ORF">H8S01_01465</name>
</gene>
<comment type="caution">
    <text evidence="3">The sequence shown here is derived from an EMBL/GenBank/DDBJ whole genome shotgun (WGS) entry which is preliminary data.</text>
</comment>
<reference evidence="3 4" key="1">
    <citation type="submission" date="2020-08" db="EMBL/GenBank/DDBJ databases">
        <title>Genome public.</title>
        <authorList>
            <person name="Liu C."/>
            <person name="Sun Q."/>
        </authorList>
    </citation>
    <scope>NUCLEOTIDE SEQUENCE [LARGE SCALE GENOMIC DNA]</scope>
    <source>
        <strain evidence="3 4">NSJ-43</strain>
    </source>
</reference>
<organism evidence="3 4">
    <name type="scientific">Lachnospira hominis</name>
    <name type="common">ex Liu et al. 2021</name>
    <dbReference type="NCBI Taxonomy" id="2763051"/>
    <lineage>
        <taxon>Bacteria</taxon>
        <taxon>Bacillati</taxon>
        <taxon>Bacillota</taxon>
        <taxon>Clostridia</taxon>
        <taxon>Lachnospirales</taxon>
        <taxon>Lachnospiraceae</taxon>
        <taxon>Lachnospira</taxon>
    </lineage>
</organism>
<dbReference type="PANTHER" id="PTHR37826:SF2">
    <property type="entry name" value="ZINC-RIBBON DOMAIN-CONTAINING PROTEIN"/>
    <property type="match status" value="1"/>
</dbReference>
<dbReference type="EMBL" id="JACOPD010000001">
    <property type="protein sequence ID" value="MBC5679633.1"/>
    <property type="molecule type" value="Genomic_DNA"/>
</dbReference>
<dbReference type="InterPro" id="IPR025874">
    <property type="entry name" value="DZR"/>
</dbReference>
<keyword evidence="4" id="KW-1185">Reference proteome</keyword>
<dbReference type="Pfam" id="PF12773">
    <property type="entry name" value="DZR"/>
    <property type="match status" value="1"/>
</dbReference>
<feature type="domain" description="SPFH" evidence="2">
    <location>
        <begin position="26"/>
        <end position="219"/>
    </location>
</feature>